<sequence length="223" mass="25085">MRILLVEDEQHLSEAVAYILKKNHYTVDTVYDGQSGLDYAQTGIYDLIILDIMLPVMDGIQVLQTLRRSHLDTPVLLLSAKSEIQDKVQGLDSGADDYLAKPFSTDELLARIRALTRRKGEIAADNNLTFGDITLIPSTMTLSRGNLSVNLTQKEFQVLEHLIRRGNMISPKEQIIEKLWGFDSDAEANHVEVYVSFLRKKLNFVKSNVTIHAVRGVGYVLKA</sequence>
<evidence type="ECO:0000256" key="1">
    <source>
        <dbReference type="ARBA" id="ARBA00018672"/>
    </source>
</evidence>
<accession>A0A9D5LYX3</accession>
<dbReference type="PROSITE" id="PS51755">
    <property type="entry name" value="OMPR_PHOB"/>
    <property type="match status" value="1"/>
</dbReference>
<gene>
    <name evidence="12" type="ORF">INF28_03215</name>
</gene>
<dbReference type="Gene3D" id="3.40.50.2300">
    <property type="match status" value="1"/>
</dbReference>
<dbReference type="Gene3D" id="6.10.250.690">
    <property type="match status" value="1"/>
</dbReference>
<dbReference type="SMART" id="SM00448">
    <property type="entry name" value="REC"/>
    <property type="match status" value="1"/>
</dbReference>
<dbReference type="AlphaFoldDB" id="A0A9D5LYX3"/>
<dbReference type="InterPro" id="IPR011006">
    <property type="entry name" value="CheY-like_superfamily"/>
</dbReference>
<name>A0A9D5LYX3_9FIRM</name>
<protein>
    <recommendedName>
        <fullName evidence="1">Stage 0 sporulation protein A homolog</fullName>
    </recommendedName>
</protein>
<organism evidence="12 13">
    <name type="scientific">Ructibacterium gallinarum</name>
    <dbReference type="NCBI Taxonomy" id="2779355"/>
    <lineage>
        <taxon>Bacteria</taxon>
        <taxon>Bacillati</taxon>
        <taxon>Bacillota</taxon>
        <taxon>Clostridia</taxon>
        <taxon>Eubacteriales</taxon>
        <taxon>Oscillospiraceae</taxon>
        <taxon>Ructibacterium</taxon>
    </lineage>
</organism>
<dbReference type="GO" id="GO:0006355">
    <property type="term" value="P:regulation of DNA-templated transcription"/>
    <property type="evidence" value="ECO:0007669"/>
    <property type="project" value="InterPro"/>
</dbReference>
<dbReference type="InterPro" id="IPR001867">
    <property type="entry name" value="OmpR/PhoB-type_DNA-bd"/>
</dbReference>
<dbReference type="InterPro" id="IPR016032">
    <property type="entry name" value="Sig_transdc_resp-reg_C-effctor"/>
</dbReference>
<dbReference type="CDD" id="cd00383">
    <property type="entry name" value="trans_reg_C"/>
    <property type="match status" value="1"/>
</dbReference>
<evidence type="ECO:0000259" key="11">
    <source>
        <dbReference type="PROSITE" id="PS51755"/>
    </source>
</evidence>
<feature type="domain" description="Response regulatory" evidence="10">
    <location>
        <begin position="2"/>
        <end position="116"/>
    </location>
</feature>
<dbReference type="RefSeq" id="WP_226392028.1">
    <property type="nucleotide sequence ID" value="NZ_JADCKB010000004.1"/>
</dbReference>
<evidence type="ECO:0000256" key="9">
    <source>
        <dbReference type="PROSITE-ProRule" id="PRU01091"/>
    </source>
</evidence>
<evidence type="ECO:0000256" key="4">
    <source>
        <dbReference type="ARBA" id="ARBA00023015"/>
    </source>
</evidence>
<dbReference type="FunFam" id="3.40.50.2300:FF:000001">
    <property type="entry name" value="DNA-binding response regulator PhoB"/>
    <property type="match status" value="1"/>
</dbReference>
<keyword evidence="6" id="KW-0804">Transcription</keyword>
<evidence type="ECO:0000256" key="2">
    <source>
        <dbReference type="ARBA" id="ARBA00022553"/>
    </source>
</evidence>
<feature type="DNA-binding region" description="OmpR/PhoB-type" evidence="9">
    <location>
        <begin position="125"/>
        <end position="223"/>
    </location>
</feature>
<dbReference type="GO" id="GO:0000976">
    <property type="term" value="F:transcription cis-regulatory region binding"/>
    <property type="evidence" value="ECO:0007669"/>
    <property type="project" value="TreeGrafter"/>
</dbReference>
<evidence type="ECO:0000313" key="13">
    <source>
        <dbReference type="Proteomes" id="UP000806542"/>
    </source>
</evidence>
<dbReference type="GO" id="GO:0005829">
    <property type="term" value="C:cytosol"/>
    <property type="evidence" value="ECO:0007669"/>
    <property type="project" value="TreeGrafter"/>
</dbReference>
<keyword evidence="4" id="KW-0805">Transcription regulation</keyword>
<reference evidence="12" key="1">
    <citation type="submission" date="2020-10" db="EMBL/GenBank/DDBJ databases">
        <title>ChiBAC.</title>
        <authorList>
            <person name="Zenner C."/>
            <person name="Hitch T.C.A."/>
            <person name="Clavel T."/>
        </authorList>
    </citation>
    <scope>NUCLEOTIDE SEQUENCE</scope>
    <source>
        <strain evidence="12">DSM 107454</strain>
    </source>
</reference>
<dbReference type="SMART" id="SM00862">
    <property type="entry name" value="Trans_reg_C"/>
    <property type="match status" value="1"/>
</dbReference>
<dbReference type="SUPFAM" id="SSF52172">
    <property type="entry name" value="CheY-like"/>
    <property type="match status" value="1"/>
</dbReference>
<comment type="caution">
    <text evidence="12">The sequence shown here is derived from an EMBL/GenBank/DDBJ whole genome shotgun (WGS) entry which is preliminary data.</text>
</comment>
<feature type="domain" description="OmpR/PhoB-type" evidence="11">
    <location>
        <begin position="125"/>
        <end position="223"/>
    </location>
</feature>
<keyword evidence="2 8" id="KW-0597">Phosphoprotein</keyword>
<evidence type="ECO:0000256" key="3">
    <source>
        <dbReference type="ARBA" id="ARBA00023012"/>
    </source>
</evidence>
<dbReference type="Pfam" id="PF00486">
    <property type="entry name" value="Trans_reg_C"/>
    <property type="match status" value="1"/>
</dbReference>
<dbReference type="CDD" id="cd17625">
    <property type="entry name" value="REC_OmpR_DrrD-like"/>
    <property type="match status" value="1"/>
</dbReference>
<evidence type="ECO:0000256" key="8">
    <source>
        <dbReference type="PROSITE-ProRule" id="PRU00169"/>
    </source>
</evidence>
<dbReference type="InterPro" id="IPR036388">
    <property type="entry name" value="WH-like_DNA-bd_sf"/>
</dbReference>
<dbReference type="PANTHER" id="PTHR48111:SF22">
    <property type="entry name" value="REGULATOR OF RPOS"/>
    <property type="match status" value="1"/>
</dbReference>
<proteinExistence type="predicted"/>
<evidence type="ECO:0000313" key="12">
    <source>
        <dbReference type="EMBL" id="MBE5039472.1"/>
    </source>
</evidence>
<dbReference type="EMBL" id="JADCKB010000004">
    <property type="protein sequence ID" value="MBE5039472.1"/>
    <property type="molecule type" value="Genomic_DNA"/>
</dbReference>
<dbReference type="PROSITE" id="PS50110">
    <property type="entry name" value="RESPONSE_REGULATORY"/>
    <property type="match status" value="1"/>
</dbReference>
<evidence type="ECO:0000256" key="7">
    <source>
        <dbReference type="ARBA" id="ARBA00024867"/>
    </source>
</evidence>
<comment type="function">
    <text evidence="7">May play the central regulatory role in sporulation. It may be an element of the effector pathway responsible for the activation of sporulation genes in response to nutritional stress. Spo0A may act in concert with spo0H (a sigma factor) to control the expression of some genes that are critical to the sporulation process.</text>
</comment>
<evidence type="ECO:0000259" key="10">
    <source>
        <dbReference type="PROSITE" id="PS50110"/>
    </source>
</evidence>
<dbReference type="Pfam" id="PF00072">
    <property type="entry name" value="Response_reg"/>
    <property type="match status" value="1"/>
</dbReference>
<feature type="modified residue" description="4-aspartylphosphate" evidence="8">
    <location>
        <position position="51"/>
    </location>
</feature>
<keyword evidence="3" id="KW-0902">Two-component regulatory system</keyword>
<dbReference type="SUPFAM" id="SSF46894">
    <property type="entry name" value="C-terminal effector domain of the bipartite response regulators"/>
    <property type="match status" value="1"/>
</dbReference>
<keyword evidence="13" id="KW-1185">Reference proteome</keyword>
<dbReference type="GO" id="GO:0000156">
    <property type="term" value="F:phosphorelay response regulator activity"/>
    <property type="evidence" value="ECO:0007669"/>
    <property type="project" value="TreeGrafter"/>
</dbReference>
<dbReference type="InterPro" id="IPR001789">
    <property type="entry name" value="Sig_transdc_resp-reg_receiver"/>
</dbReference>
<keyword evidence="5 9" id="KW-0238">DNA-binding</keyword>
<evidence type="ECO:0000256" key="6">
    <source>
        <dbReference type="ARBA" id="ARBA00023163"/>
    </source>
</evidence>
<dbReference type="InterPro" id="IPR039420">
    <property type="entry name" value="WalR-like"/>
</dbReference>
<dbReference type="Proteomes" id="UP000806542">
    <property type="component" value="Unassembled WGS sequence"/>
</dbReference>
<evidence type="ECO:0000256" key="5">
    <source>
        <dbReference type="ARBA" id="ARBA00023125"/>
    </source>
</evidence>
<dbReference type="PANTHER" id="PTHR48111">
    <property type="entry name" value="REGULATOR OF RPOS"/>
    <property type="match status" value="1"/>
</dbReference>
<dbReference type="Gene3D" id="1.10.10.10">
    <property type="entry name" value="Winged helix-like DNA-binding domain superfamily/Winged helix DNA-binding domain"/>
    <property type="match status" value="1"/>
</dbReference>
<dbReference type="GO" id="GO:0032993">
    <property type="term" value="C:protein-DNA complex"/>
    <property type="evidence" value="ECO:0007669"/>
    <property type="project" value="TreeGrafter"/>
</dbReference>